<keyword evidence="3" id="KW-1185">Reference proteome</keyword>
<dbReference type="AlphaFoldDB" id="A0A4Y7SNG1"/>
<name>A0A4Y7SNG1_COPMI</name>
<accession>A0A4Y7SNG1</accession>
<feature type="region of interest" description="Disordered" evidence="1">
    <location>
        <begin position="1"/>
        <end position="20"/>
    </location>
</feature>
<evidence type="ECO:0000313" key="3">
    <source>
        <dbReference type="Proteomes" id="UP000298030"/>
    </source>
</evidence>
<evidence type="ECO:0000313" key="2">
    <source>
        <dbReference type="EMBL" id="TEB23433.1"/>
    </source>
</evidence>
<comment type="caution">
    <text evidence="2">The sequence shown here is derived from an EMBL/GenBank/DDBJ whole genome shotgun (WGS) entry which is preliminary data.</text>
</comment>
<protein>
    <submittedName>
        <fullName evidence="2">Uncharacterized protein</fullName>
    </submittedName>
</protein>
<sequence length="175" mass="19372">MRRKAPPDNEVAPSILRRRTEGLPPEHHWALYVMGKRPDRRCLVSRVPRPYPLDSQRSRLWTLSPPAPSPSRPRIVVGMASRKGREEVHAGSAVPYPTSRSTPSAPIRLRIPISPGYLASRSSSGYEEHSQCPFTLTPSHPQLYGVGSFTRIVDMLSSSCALPSPNEESRLAGVN</sequence>
<gene>
    <name evidence="2" type="ORF">FA13DRAFT_1413905</name>
</gene>
<dbReference type="Proteomes" id="UP000298030">
    <property type="component" value="Unassembled WGS sequence"/>
</dbReference>
<proteinExistence type="predicted"/>
<organism evidence="2 3">
    <name type="scientific">Coprinellus micaceus</name>
    <name type="common">Glistening ink-cap mushroom</name>
    <name type="synonym">Coprinus micaceus</name>
    <dbReference type="NCBI Taxonomy" id="71717"/>
    <lineage>
        <taxon>Eukaryota</taxon>
        <taxon>Fungi</taxon>
        <taxon>Dikarya</taxon>
        <taxon>Basidiomycota</taxon>
        <taxon>Agaricomycotina</taxon>
        <taxon>Agaricomycetes</taxon>
        <taxon>Agaricomycetidae</taxon>
        <taxon>Agaricales</taxon>
        <taxon>Agaricineae</taxon>
        <taxon>Psathyrellaceae</taxon>
        <taxon>Coprinellus</taxon>
    </lineage>
</organism>
<reference evidence="2 3" key="1">
    <citation type="journal article" date="2019" name="Nat. Ecol. Evol.">
        <title>Megaphylogeny resolves global patterns of mushroom evolution.</title>
        <authorList>
            <person name="Varga T."/>
            <person name="Krizsan K."/>
            <person name="Foldi C."/>
            <person name="Dima B."/>
            <person name="Sanchez-Garcia M."/>
            <person name="Sanchez-Ramirez S."/>
            <person name="Szollosi G.J."/>
            <person name="Szarkandi J.G."/>
            <person name="Papp V."/>
            <person name="Albert L."/>
            <person name="Andreopoulos W."/>
            <person name="Angelini C."/>
            <person name="Antonin V."/>
            <person name="Barry K.W."/>
            <person name="Bougher N.L."/>
            <person name="Buchanan P."/>
            <person name="Buyck B."/>
            <person name="Bense V."/>
            <person name="Catcheside P."/>
            <person name="Chovatia M."/>
            <person name="Cooper J."/>
            <person name="Damon W."/>
            <person name="Desjardin D."/>
            <person name="Finy P."/>
            <person name="Geml J."/>
            <person name="Haridas S."/>
            <person name="Hughes K."/>
            <person name="Justo A."/>
            <person name="Karasinski D."/>
            <person name="Kautmanova I."/>
            <person name="Kiss B."/>
            <person name="Kocsube S."/>
            <person name="Kotiranta H."/>
            <person name="LaButti K.M."/>
            <person name="Lechner B.E."/>
            <person name="Liimatainen K."/>
            <person name="Lipzen A."/>
            <person name="Lukacs Z."/>
            <person name="Mihaltcheva S."/>
            <person name="Morgado L.N."/>
            <person name="Niskanen T."/>
            <person name="Noordeloos M.E."/>
            <person name="Ohm R.A."/>
            <person name="Ortiz-Santana B."/>
            <person name="Ovrebo C."/>
            <person name="Racz N."/>
            <person name="Riley R."/>
            <person name="Savchenko A."/>
            <person name="Shiryaev A."/>
            <person name="Soop K."/>
            <person name="Spirin V."/>
            <person name="Szebenyi C."/>
            <person name="Tomsovsky M."/>
            <person name="Tulloss R.E."/>
            <person name="Uehling J."/>
            <person name="Grigoriev I.V."/>
            <person name="Vagvolgyi C."/>
            <person name="Papp T."/>
            <person name="Martin F.M."/>
            <person name="Miettinen O."/>
            <person name="Hibbett D.S."/>
            <person name="Nagy L.G."/>
        </authorList>
    </citation>
    <scope>NUCLEOTIDE SEQUENCE [LARGE SCALE GENOMIC DNA]</scope>
    <source>
        <strain evidence="2 3">FP101781</strain>
    </source>
</reference>
<evidence type="ECO:0000256" key="1">
    <source>
        <dbReference type="SAM" id="MobiDB-lite"/>
    </source>
</evidence>
<feature type="region of interest" description="Disordered" evidence="1">
    <location>
        <begin position="81"/>
        <end position="107"/>
    </location>
</feature>
<dbReference type="EMBL" id="QPFP01000078">
    <property type="protein sequence ID" value="TEB23433.1"/>
    <property type="molecule type" value="Genomic_DNA"/>
</dbReference>